<proteinExistence type="predicted"/>
<gene>
    <name evidence="1" type="ORF">QAD02_016681</name>
</gene>
<evidence type="ECO:0000313" key="1">
    <source>
        <dbReference type="EMBL" id="KAJ8680894.1"/>
    </source>
</evidence>
<sequence>MEDAGHAPRHSQKPSKQPMTKVSVPAAAAGLSLVGPRVDGHLHHQAAVVIAAATTLINRSGHCYQLHRPHLGLEPPSKRARAGTDDQEDRYQEQQHQQHLVDECLEVVDAPSAPAAGNLASKVLLLRHQQQLDSGGAGRQDALLHHRQRFRPLPQHHNHHPHHTQQQHRHNGHYNHNENSSIESNNQTHQQQQQQVCQRSGDTHVSSLYPEILALIFSNLDVRDRGRAAQVCVAWREASYHRSAWRGVEARLHLRKHSSAVFQCLERRGIRRVQVLSLTMRRGLGDVFRGVSKLQSLNLSGCYNMSDNGLNAALSQAFPALTELNLSLCKNITDASLGKIAHCLKNLETLHLGGCGNVSNTGLQLIAWGLRKLRRLDLRSCWNISDQGIAYLAGLHGEGNLDLEHLGLQDCQRLTDEGLRHISLGLANSLKSINLSFCVLITDSGMKHLAKIGSLCELDLRSCDNISEIGMAYLAEGGSRVSHLDVSFCDKIGDQALQHISQGLFNLKSLSLSACPISDEGICKIAKTQQELETLHIGQCSRLTDKSVFTIIESMPHLKCIDLYGCTRISKFGLDKIDQLRISLNLGLWQERR</sequence>
<reference evidence="1" key="1">
    <citation type="submission" date="2023-04" db="EMBL/GenBank/DDBJ databases">
        <title>A chromosome-level genome assembly of the parasitoid wasp Eretmocerus hayati.</title>
        <authorList>
            <person name="Zhong Y."/>
            <person name="Liu S."/>
            <person name="Liu Y."/>
        </authorList>
    </citation>
    <scope>NUCLEOTIDE SEQUENCE</scope>
    <source>
        <strain evidence="1">ZJU_SS_LIU_2023</strain>
    </source>
</reference>
<accession>A0ACC2PC85</accession>
<evidence type="ECO:0000313" key="2">
    <source>
        <dbReference type="Proteomes" id="UP001239111"/>
    </source>
</evidence>
<dbReference type="Proteomes" id="UP001239111">
    <property type="component" value="Chromosome 2"/>
</dbReference>
<comment type="caution">
    <text evidence="1">The sequence shown here is derived from an EMBL/GenBank/DDBJ whole genome shotgun (WGS) entry which is preliminary data.</text>
</comment>
<dbReference type="EMBL" id="CM056742">
    <property type="protein sequence ID" value="KAJ8680894.1"/>
    <property type="molecule type" value="Genomic_DNA"/>
</dbReference>
<name>A0ACC2PC85_9HYME</name>
<keyword evidence="2" id="KW-1185">Reference proteome</keyword>
<protein>
    <submittedName>
        <fullName evidence="1">Uncharacterized protein</fullName>
    </submittedName>
</protein>
<organism evidence="1 2">
    <name type="scientific">Eretmocerus hayati</name>
    <dbReference type="NCBI Taxonomy" id="131215"/>
    <lineage>
        <taxon>Eukaryota</taxon>
        <taxon>Metazoa</taxon>
        <taxon>Ecdysozoa</taxon>
        <taxon>Arthropoda</taxon>
        <taxon>Hexapoda</taxon>
        <taxon>Insecta</taxon>
        <taxon>Pterygota</taxon>
        <taxon>Neoptera</taxon>
        <taxon>Endopterygota</taxon>
        <taxon>Hymenoptera</taxon>
        <taxon>Apocrita</taxon>
        <taxon>Proctotrupomorpha</taxon>
        <taxon>Chalcidoidea</taxon>
        <taxon>Aphelinidae</taxon>
        <taxon>Aphelininae</taxon>
        <taxon>Eretmocerus</taxon>
    </lineage>
</organism>